<dbReference type="SUPFAM" id="SSF53901">
    <property type="entry name" value="Thiolase-like"/>
    <property type="match status" value="2"/>
</dbReference>
<sequence>MAYEYDRNIRDKVAVIGVGETEYTKHGRIGRPEFRLALEAILAACDDAGLDPRQLDGFSSYSADRNDPNRLSTALDLPHYAFASMVYGGGGGGVCAAIGNAAAGIVAGYANFVVVYRALAQGEFGRFGQSRRGGRLRGQYAFNVPQGLMSPAQFLAMKMQRHMHEYGTTSAQLGHIAVAANKHAQNNPRAVMNGRPITLEDHQNSRMIADPYRLYDCCLETDGAAAMILTTAEIAKDFTDNPVYLAASVQGSGHRQGNVVDGFWHDDFMSSNYTTMVDRLYSAAGMGPGEIDCGQFYENFTGQVLTSLEDHKLCAVGEGGPFCEGGRLEAKQVADPDAPHGGEFPINTSGGNLAEAYTHGFNLAVEAVRQLRGDSTTPIADASTCIVAAGPASAPISSAIFRN</sequence>
<evidence type="ECO:0000259" key="1">
    <source>
        <dbReference type="Pfam" id="PF22691"/>
    </source>
</evidence>
<evidence type="ECO:0000313" key="2">
    <source>
        <dbReference type="EMBL" id="ACY25463.1"/>
    </source>
</evidence>
<protein>
    <submittedName>
        <fullName evidence="2">Putative lipid-transfer protein</fullName>
    </submittedName>
</protein>
<name>E0X6Q8_9ZZZZ</name>
<dbReference type="CDD" id="cd00829">
    <property type="entry name" value="SCP-x_thiolase"/>
    <property type="match status" value="1"/>
</dbReference>
<dbReference type="AlphaFoldDB" id="E0X6Q8"/>
<dbReference type="PANTHER" id="PTHR42870">
    <property type="entry name" value="ACETYL-COA C-ACETYLTRANSFERASE"/>
    <property type="match status" value="1"/>
</dbReference>
<dbReference type="Gene3D" id="3.40.47.10">
    <property type="match status" value="1"/>
</dbReference>
<dbReference type="PANTHER" id="PTHR42870:SF1">
    <property type="entry name" value="NON-SPECIFIC LIPID-TRANSFER PROTEIN-LIKE 2"/>
    <property type="match status" value="1"/>
</dbReference>
<dbReference type="InterPro" id="IPR055140">
    <property type="entry name" value="Thiolase_C_2"/>
</dbReference>
<organism evidence="2">
    <name type="scientific">uncultured microorganism</name>
    <dbReference type="NCBI Taxonomy" id="358574"/>
    <lineage>
        <taxon>unclassified sequences</taxon>
        <taxon>environmental samples</taxon>
    </lineage>
</organism>
<reference evidence="2" key="1">
    <citation type="submission" date="2009-08" db="EMBL/GenBank/DDBJ databases">
        <title>Screening for novel FADH2-dependent halogenase genes in the metagenomes of marine sponge associated microbial consortia.</title>
        <authorList>
            <person name="Scheuermayer M."/>
            <person name="Fieseler L."/>
            <person name="Bayer K."/>
            <person name="Hentschel U."/>
        </authorList>
    </citation>
    <scope>NUCLEOTIDE SEQUENCE</scope>
</reference>
<dbReference type="Pfam" id="PF22691">
    <property type="entry name" value="Thiolase_C_1"/>
    <property type="match status" value="1"/>
</dbReference>
<dbReference type="GO" id="GO:0016747">
    <property type="term" value="F:acyltransferase activity, transferring groups other than amino-acyl groups"/>
    <property type="evidence" value="ECO:0007669"/>
    <property type="project" value="InterPro"/>
</dbReference>
<accession>E0X6Q8</accession>
<feature type="domain" description="Thiolase C-terminal" evidence="1">
    <location>
        <begin position="267"/>
        <end position="388"/>
    </location>
</feature>
<dbReference type="InterPro" id="IPR002155">
    <property type="entry name" value="Thiolase"/>
</dbReference>
<dbReference type="EMBL" id="GQ844926">
    <property type="protein sequence ID" value="ACY25463.1"/>
    <property type="molecule type" value="Genomic_DNA"/>
</dbReference>
<dbReference type="InterPro" id="IPR016039">
    <property type="entry name" value="Thiolase-like"/>
</dbReference>
<dbReference type="PIRSF" id="PIRSF000429">
    <property type="entry name" value="Ac-CoA_Ac_transf"/>
    <property type="match status" value="1"/>
</dbReference>
<proteinExistence type="predicted"/>